<evidence type="ECO:0000313" key="1">
    <source>
        <dbReference type="EMBL" id="VDP92902.1"/>
    </source>
</evidence>
<name>A0A183B8U5_9TREM</name>
<dbReference type="Proteomes" id="UP000272942">
    <property type="component" value="Unassembled WGS sequence"/>
</dbReference>
<organism evidence="3">
    <name type="scientific">Echinostoma caproni</name>
    <dbReference type="NCBI Taxonomy" id="27848"/>
    <lineage>
        <taxon>Eukaryota</taxon>
        <taxon>Metazoa</taxon>
        <taxon>Spiralia</taxon>
        <taxon>Lophotrochozoa</taxon>
        <taxon>Platyhelminthes</taxon>
        <taxon>Trematoda</taxon>
        <taxon>Digenea</taxon>
        <taxon>Plagiorchiida</taxon>
        <taxon>Echinostomata</taxon>
        <taxon>Echinostomatoidea</taxon>
        <taxon>Echinostomatidae</taxon>
        <taxon>Echinostoma</taxon>
    </lineage>
</organism>
<protein>
    <submittedName>
        <fullName evidence="1 3">Uncharacterized protein</fullName>
    </submittedName>
</protein>
<dbReference type="EMBL" id="UZAN01061229">
    <property type="protein sequence ID" value="VDP92902.1"/>
    <property type="molecule type" value="Genomic_DNA"/>
</dbReference>
<reference evidence="1 2" key="2">
    <citation type="submission" date="2018-11" db="EMBL/GenBank/DDBJ databases">
        <authorList>
            <consortium name="Pathogen Informatics"/>
        </authorList>
    </citation>
    <scope>NUCLEOTIDE SEQUENCE [LARGE SCALE GENOMIC DNA]</scope>
    <source>
        <strain evidence="1 2">Egypt</strain>
    </source>
</reference>
<sequence length="313" mass="34461">MDVRAELLYYLFHPDGKGRTTSASTVGTSSDKPVSRIHSTSSFVQLTADVSRHKHSFTEEPDSSDAIPLFSLTAGIVQRPLLTEEISTTTVFQSPILRVKDLNRSIHATTGAVNELSDDWHSLVAGLDTVERSNLAQTLINELKRWIYGFVTDWNSRCVEFESLAKRAEKSAKETRKKTLPPGPIGMISALKTDTASPLLPSPLVADVDSSPPITALRTRQIADSGTRASSTSLADNFVSDIHHESSTQNVTGSVVSSVNETPAQRQSKLDLLEKKQRLPVLDPLHLKGKSVIENLPRGRWSFILTTERTCFR</sequence>
<proteinExistence type="predicted"/>
<reference evidence="3" key="1">
    <citation type="submission" date="2016-06" db="UniProtKB">
        <authorList>
            <consortium name="WormBaseParasite"/>
        </authorList>
    </citation>
    <scope>IDENTIFICATION</scope>
</reference>
<gene>
    <name evidence="1" type="ORF">ECPE_LOCUS15630</name>
</gene>
<keyword evidence="2" id="KW-1185">Reference proteome</keyword>
<evidence type="ECO:0000313" key="2">
    <source>
        <dbReference type="Proteomes" id="UP000272942"/>
    </source>
</evidence>
<accession>A0A183B8U5</accession>
<evidence type="ECO:0000313" key="3">
    <source>
        <dbReference type="WBParaSite" id="ECPE_0001567001-mRNA-1"/>
    </source>
</evidence>
<dbReference type="AlphaFoldDB" id="A0A183B8U5"/>
<dbReference type="WBParaSite" id="ECPE_0001567001-mRNA-1">
    <property type="protein sequence ID" value="ECPE_0001567001-mRNA-1"/>
    <property type="gene ID" value="ECPE_0001567001"/>
</dbReference>